<gene>
    <name evidence="4" type="ORF">KI387_008536</name>
</gene>
<dbReference type="Gene3D" id="3.40.50.720">
    <property type="entry name" value="NAD(P)-binding Rossmann-like Domain"/>
    <property type="match status" value="1"/>
</dbReference>
<reference evidence="4 5" key="1">
    <citation type="journal article" date="2021" name="Nat. Plants">
        <title>The Taxus genome provides insights into paclitaxel biosynthesis.</title>
        <authorList>
            <person name="Xiong X."/>
            <person name="Gou J."/>
            <person name="Liao Q."/>
            <person name="Li Y."/>
            <person name="Zhou Q."/>
            <person name="Bi G."/>
            <person name="Li C."/>
            <person name="Du R."/>
            <person name="Wang X."/>
            <person name="Sun T."/>
            <person name="Guo L."/>
            <person name="Liang H."/>
            <person name="Lu P."/>
            <person name="Wu Y."/>
            <person name="Zhang Z."/>
            <person name="Ro D.K."/>
            <person name="Shang Y."/>
            <person name="Huang S."/>
            <person name="Yan J."/>
        </authorList>
    </citation>
    <scope>NUCLEOTIDE SEQUENCE [LARGE SCALE GENOMIC DNA]</scope>
    <source>
        <strain evidence="4">Ta-2019</strain>
    </source>
</reference>
<dbReference type="GO" id="GO:0016628">
    <property type="term" value="F:oxidoreductase activity, acting on the CH-CH group of donors, NAD or NADP as acceptor"/>
    <property type="evidence" value="ECO:0007669"/>
    <property type="project" value="InterPro"/>
</dbReference>
<feature type="non-terminal residue" evidence="4">
    <location>
        <position position="1"/>
    </location>
</feature>
<evidence type="ECO:0000313" key="4">
    <source>
        <dbReference type="EMBL" id="KAH9304132.1"/>
    </source>
</evidence>
<dbReference type="EMBL" id="JAHRHJ020000008">
    <property type="protein sequence ID" value="KAH9304132.1"/>
    <property type="molecule type" value="Genomic_DNA"/>
</dbReference>
<dbReference type="InterPro" id="IPR044626">
    <property type="entry name" value="AOR-like"/>
</dbReference>
<name>A0AA38CTR5_TAXCH</name>
<dbReference type="AlphaFoldDB" id="A0AA38CTR5"/>
<comment type="caution">
    <text evidence="4">The sequence shown here is derived from an EMBL/GenBank/DDBJ whole genome shotgun (WGS) entry which is preliminary data.</text>
</comment>
<dbReference type="PANTHER" id="PTHR44573:SF4">
    <property type="entry name" value="2-METHYLENE-FURAN-3-ONE REDUCTASE-LIKE"/>
    <property type="match status" value="1"/>
</dbReference>
<dbReference type="SUPFAM" id="SSF50129">
    <property type="entry name" value="GroES-like"/>
    <property type="match status" value="1"/>
</dbReference>
<feature type="domain" description="Alcohol dehydrogenase-like N-terminal" evidence="3">
    <location>
        <begin position="31"/>
        <end position="65"/>
    </location>
</feature>
<dbReference type="PANTHER" id="PTHR44573">
    <property type="entry name" value="NADPH-DEPENDENT ALKENAL/ONE OXIDOREDUCTASE, CHLOROPLASTIC"/>
    <property type="match status" value="1"/>
</dbReference>
<feature type="non-terminal residue" evidence="4">
    <location>
        <position position="135"/>
    </location>
</feature>
<sequence length="135" mass="14863">SERMKKHCPFHLWFHGIFSGFEGQPKFVFLAPRAVPGCDVYGVVEEVGEGVAKFKKGDVIYSKISEGHGVKQSFTARKPNNLSSEEESFSLALLTTQQAFDIVDFQTGKSVFIIGGALTIQLEKHGSRASRIVSI</sequence>
<dbReference type="Pfam" id="PF08240">
    <property type="entry name" value="ADH_N"/>
    <property type="match status" value="1"/>
</dbReference>
<evidence type="ECO:0000256" key="1">
    <source>
        <dbReference type="ARBA" id="ARBA00010371"/>
    </source>
</evidence>
<dbReference type="Proteomes" id="UP000824469">
    <property type="component" value="Unassembled WGS sequence"/>
</dbReference>
<dbReference type="InterPro" id="IPR011032">
    <property type="entry name" value="GroES-like_sf"/>
</dbReference>
<evidence type="ECO:0000313" key="5">
    <source>
        <dbReference type="Proteomes" id="UP000824469"/>
    </source>
</evidence>
<organism evidence="4 5">
    <name type="scientific">Taxus chinensis</name>
    <name type="common">Chinese yew</name>
    <name type="synonym">Taxus wallichiana var. chinensis</name>
    <dbReference type="NCBI Taxonomy" id="29808"/>
    <lineage>
        <taxon>Eukaryota</taxon>
        <taxon>Viridiplantae</taxon>
        <taxon>Streptophyta</taxon>
        <taxon>Embryophyta</taxon>
        <taxon>Tracheophyta</taxon>
        <taxon>Spermatophyta</taxon>
        <taxon>Pinopsida</taxon>
        <taxon>Pinidae</taxon>
        <taxon>Conifers II</taxon>
        <taxon>Cupressales</taxon>
        <taxon>Taxaceae</taxon>
        <taxon>Taxus</taxon>
    </lineage>
</organism>
<evidence type="ECO:0000259" key="3">
    <source>
        <dbReference type="Pfam" id="PF08240"/>
    </source>
</evidence>
<evidence type="ECO:0000256" key="2">
    <source>
        <dbReference type="ARBA" id="ARBA00023002"/>
    </source>
</evidence>
<proteinExistence type="inferred from homology"/>
<dbReference type="InterPro" id="IPR013154">
    <property type="entry name" value="ADH-like_N"/>
</dbReference>
<dbReference type="Gene3D" id="3.90.180.10">
    <property type="entry name" value="Medium-chain alcohol dehydrogenases, catalytic domain"/>
    <property type="match status" value="1"/>
</dbReference>
<dbReference type="OMA" id="LWFHGIF"/>
<keyword evidence="2" id="KW-0560">Oxidoreductase</keyword>
<protein>
    <recommendedName>
        <fullName evidence="3">Alcohol dehydrogenase-like N-terminal domain-containing protein</fullName>
    </recommendedName>
</protein>
<accession>A0AA38CTR5</accession>
<keyword evidence="5" id="KW-1185">Reference proteome</keyword>
<comment type="similarity">
    <text evidence="1">Belongs to the zinc-containing alcohol dehydrogenase family. Quinone oxidoreductase subfamily.</text>
</comment>